<dbReference type="RefSeq" id="XP_018286318.1">
    <property type="nucleotide sequence ID" value="XM_018442757.1"/>
</dbReference>
<dbReference type="VEuPathDB" id="FungiDB:PHYBLDRAFT_72990"/>
<protein>
    <submittedName>
        <fullName evidence="1">Uncharacterized protein</fullName>
    </submittedName>
</protein>
<evidence type="ECO:0000313" key="1">
    <source>
        <dbReference type="EMBL" id="OAD68278.1"/>
    </source>
</evidence>
<keyword evidence="2" id="KW-1185">Reference proteome</keyword>
<dbReference type="EMBL" id="KV440995">
    <property type="protein sequence ID" value="OAD68278.1"/>
    <property type="molecule type" value="Genomic_DNA"/>
</dbReference>
<evidence type="ECO:0000313" key="2">
    <source>
        <dbReference type="Proteomes" id="UP000077315"/>
    </source>
</evidence>
<dbReference type="Proteomes" id="UP000077315">
    <property type="component" value="Unassembled WGS sequence"/>
</dbReference>
<accession>A0A162N3X9</accession>
<dbReference type="InParanoid" id="A0A162N3X9"/>
<dbReference type="STRING" id="763407.A0A162N3X9"/>
<name>A0A162N3X9_PHYB8</name>
<dbReference type="GeneID" id="29003663"/>
<gene>
    <name evidence="1" type="ORF">PHYBLDRAFT_72990</name>
</gene>
<dbReference type="OrthoDB" id="2337740at2759"/>
<sequence length="231" mass="27391">MSTFNSVNDYENRIVPDYIDSIDFLTLLSEDEFTNWLNKIAKKHANWIYHQLYNHNKNSAFIELALKEPLKVKTVVCLCDHAEKPKKKLSSLQQVQKRVRTTKSIKIGCPANIYKHVMTDGTIHIKYNWQYLDHDPFQIEEISSSRLPDKLKQWVEELVGQNMDWKSIKNMLRMSEDRLFEVNILYFQEDMSITKKVSNFGWKNSVRMETQLCSQFIKMDLLFFHGFQIGK</sequence>
<proteinExistence type="predicted"/>
<reference evidence="2" key="1">
    <citation type="submission" date="2015-06" db="EMBL/GenBank/DDBJ databases">
        <title>Expansion of signal transduction pathways in fungi by whole-genome duplication.</title>
        <authorList>
            <consortium name="DOE Joint Genome Institute"/>
            <person name="Corrochano L.M."/>
            <person name="Kuo A."/>
            <person name="Marcet-Houben M."/>
            <person name="Polaino S."/>
            <person name="Salamov A."/>
            <person name="Villalobos J.M."/>
            <person name="Alvarez M.I."/>
            <person name="Avalos J."/>
            <person name="Benito E.P."/>
            <person name="Benoit I."/>
            <person name="Burger G."/>
            <person name="Camino L.P."/>
            <person name="Canovas D."/>
            <person name="Cerda-Olmedo E."/>
            <person name="Cheng J.-F."/>
            <person name="Dominguez A."/>
            <person name="Elias M."/>
            <person name="Eslava A.P."/>
            <person name="Glaser F."/>
            <person name="Grimwood J."/>
            <person name="Gutierrez G."/>
            <person name="Heitman J."/>
            <person name="Henrissat B."/>
            <person name="Iturriaga E.A."/>
            <person name="Lang B.F."/>
            <person name="Lavin J.L."/>
            <person name="Lee S."/>
            <person name="Li W."/>
            <person name="Lindquist E."/>
            <person name="Lopez-Garcia S."/>
            <person name="Luque E.M."/>
            <person name="Marcos A.T."/>
            <person name="Martin J."/>
            <person name="McCluskey K."/>
            <person name="Medina H.R."/>
            <person name="Miralles-Duran A."/>
            <person name="Miyazaki A."/>
            <person name="Munoz-Torres E."/>
            <person name="Oguiza J.A."/>
            <person name="Ohm R."/>
            <person name="Olmedo M."/>
            <person name="Orejas M."/>
            <person name="Ortiz-Castellanos L."/>
            <person name="Pisabarro A.G."/>
            <person name="Rodriguez-Romero J."/>
            <person name="Ruiz-Herrera J."/>
            <person name="Ruiz-Vazquez R."/>
            <person name="Sanz C."/>
            <person name="Schackwitz W."/>
            <person name="Schmutz J."/>
            <person name="Shahriari M."/>
            <person name="Shelest E."/>
            <person name="Silva-Franco F."/>
            <person name="Soanes D."/>
            <person name="Syed K."/>
            <person name="Tagua V.G."/>
            <person name="Talbot N.J."/>
            <person name="Thon M."/>
            <person name="De vries R.P."/>
            <person name="Wiebenga A."/>
            <person name="Yadav J.S."/>
            <person name="Braun E.L."/>
            <person name="Baker S."/>
            <person name="Garre V."/>
            <person name="Horwitz B."/>
            <person name="Torres-Martinez S."/>
            <person name="Idnurm A."/>
            <person name="Herrera-Estrella A."/>
            <person name="Gabaldon T."/>
            <person name="Grigoriev I.V."/>
        </authorList>
    </citation>
    <scope>NUCLEOTIDE SEQUENCE [LARGE SCALE GENOMIC DNA]</scope>
    <source>
        <strain evidence="2">NRRL 1555(-)</strain>
    </source>
</reference>
<dbReference type="AlphaFoldDB" id="A0A162N3X9"/>
<organism evidence="1 2">
    <name type="scientific">Phycomyces blakesleeanus (strain ATCC 8743b / DSM 1359 / FGSC 10004 / NBRC 33097 / NRRL 1555)</name>
    <dbReference type="NCBI Taxonomy" id="763407"/>
    <lineage>
        <taxon>Eukaryota</taxon>
        <taxon>Fungi</taxon>
        <taxon>Fungi incertae sedis</taxon>
        <taxon>Mucoromycota</taxon>
        <taxon>Mucoromycotina</taxon>
        <taxon>Mucoromycetes</taxon>
        <taxon>Mucorales</taxon>
        <taxon>Phycomycetaceae</taxon>
        <taxon>Phycomyces</taxon>
    </lineage>
</organism>